<dbReference type="SUPFAM" id="SSF56752">
    <property type="entry name" value="D-aminoacid aminotransferase-like PLP-dependent enzymes"/>
    <property type="match status" value="1"/>
</dbReference>
<dbReference type="EMBL" id="KK914220">
    <property type="protein sequence ID" value="KDP46152.1"/>
    <property type="molecule type" value="Genomic_DNA"/>
</dbReference>
<dbReference type="Proteomes" id="UP000027138">
    <property type="component" value="Unassembled WGS sequence"/>
</dbReference>
<protein>
    <recommendedName>
        <fullName evidence="3">Aminotransferase class IV</fullName>
    </recommendedName>
</protein>
<dbReference type="OrthoDB" id="59470at2759"/>
<dbReference type="Pfam" id="PF01063">
    <property type="entry name" value="Aminotran_4"/>
    <property type="match status" value="1"/>
</dbReference>
<dbReference type="PANTHER" id="PTHR47703">
    <property type="entry name" value="D-AMINOACID AMINOTRANSFERASE-LIKE PLP-DEPENDENT ENZYMES SUPERFAMILY PROTEIN"/>
    <property type="match status" value="1"/>
</dbReference>
<dbReference type="PANTHER" id="PTHR47703:SF2">
    <property type="entry name" value="D-AMINOACID AMINOTRANSFERASE-LIKE PLP-DEPENDENT ENZYMES SUPERFAMILY PROTEIN"/>
    <property type="match status" value="1"/>
</dbReference>
<gene>
    <name evidence="1" type="ORF">JCGZ_06663</name>
</gene>
<name>A0A067LCL8_JATCU</name>
<keyword evidence="2" id="KW-1185">Reference proteome</keyword>
<dbReference type="InterPro" id="IPR043132">
    <property type="entry name" value="BCAT-like_C"/>
</dbReference>
<reference evidence="1 2" key="1">
    <citation type="journal article" date="2014" name="PLoS ONE">
        <title>Global Analysis of Gene Expression Profiles in Physic Nut (Jatropha curcas L.) Seedlings Exposed to Salt Stress.</title>
        <authorList>
            <person name="Zhang L."/>
            <person name="Zhang C."/>
            <person name="Wu P."/>
            <person name="Chen Y."/>
            <person name="Li M."/>
            <person name="Jiang H."/>
            <person name="Wu G."/>
        </authorList>
    </citation>
    <scope>NUCLEOTIDE SEQUENCE [LARGE SCALE GENOMIC DNA]</scope>
    <source>
        <strain evidence="2">cv. GZQX0401</strain>
        <tissue evidence="1">Young leaves</tissue>
    </source>
</reference>
<dbReference type="KEGG" id="jcu:105635274"/>
<dbReference type="InterPro" id="IPR036038">
    <property type="entry name" value="Aminotransferase-like"/>
</dbReference>
<evidence type="ECO:0000313" key="1">
    <source>
        <dbReference type="EMBL" id="KDP46152.1"/>
    </source>
</evidence>
<dbReference type="InterPro" id="IPR001544">
    <property type="entry name" value="Aminotrans_IV"/>
</dbReference>
<accession>A0A067LCL8</accession>
<organism evidence="1 2">
    <name type="scientific">Jatropha curcas</name>
    <name type="common">Barbados nut</name>
    <dbReference type="NCBI Taxonomy" id="180498"/>
    <lineage>
        <taxon>Eukaryota</taxon>
        <taxon>Viridiplantae</taxon>
        <taxon>Streptophyta</taxon>
        <taxon>Embryophyta</taxon>
        <taxon>Tracheophyta</taxon>
        <taxon>Spermatophyta</taxon>
        <taxon>Magnoliopsida</taxon>
        <taxon>eudicotyledons</taxon>
        <taxon>Gunneridae</taxon>
        <taxon>Pentapetalae</taxon>
        <taxon>rosids</taxon>
        <taxon>fabids</taxon>
        <taxon>Malpighiales</taxon>
        <taxon>Euphorbiaceae</taxon>
        <taxon>Crotonoideae</taxon>
        <taxon>Jatropheae</taxon>
        <taxon>Jatropha</taxon>
    </lineage>
</organism>
<dbReference type="GO" id="GO:0003824">
    <property type="term" value="F:catalytic activity"/>
    <property type="evidence" value="ECO:0007669"/>
    <property type="project" value="InterPro"/>
</dbReference>
<evidence type="ECO:0000313" key="2">
    <source>
        <dbReference type="Proteomes" id="UP000027138"/>
    </source>
</evidence>
<dbReference type="AlphaFoldDB" id="A0A067LCL8"/>
<dbReference type="Gene3D" id="3.20.10.10">
    <property type="entry name" value="D-amino Acid Aminotransferase, subunit A, domain 2"/>
    <property type="match status" value="1"/>
</dbReference>
<sequence length="365" mass="40675">MAGSSPFLFSNGVVSNSPSTPSVSTFLESNPGAYTTTRTHNNASCLLFWESHLKRLSNSARILFNANPQLFFRFYKPTSHSLQSPPPPIWNSAVKALVNDSMRKVLPVALTERRNGEEFAITALVSGNSEKLSEIENLSGENMAQVLDVSVHIGTYVPPVFGVRGNGASLAVVGYGRDFAEAKYSDWVRLRKPLENLRPPSVTELLLSNDGDQILEGCVTNFFVVCRKENNDVKEEYFHGDKDTCPFEVQTAPIRAGVLPGIIRQLVIDVCLSMGIPVREVAPSWSRQEFWQEAFITNSLRIMQHVEKIQVPRSWESIEQETLKEISWEVKSFGEDPGMITAAIQKEIMEKAGLQGYPMLALHDK</sequence>
<proteinExistence type="predicted"/>
<evidence type="ECO:0008006" key="3">
    <source>
        <dbReference type="Google" id="ProtNLM"/>
    </source>
</evidence>